<evidence type="ECO:0000256" key="1">
    <source>
        <dbReference type="SAM" id="MobiDB-lite"/>
    </source>
</evidence>
<organism evidence="2 4">
    <name type="scientific">Didymodactylos carnosus</name>
    <dbReference type="NCBI Taxonomy" id="1234261"/>
    <lineage>
        <taxon>Eukaryota</taxon>
        <taxon>Metazoa</taxon>
        <taxon>Spiralia</taxon>
        <taxon>Gnathifera</taxon>
        <taxon>Rotifera</taxon>
        <taxon>Eurotatoria</taxon>
        <taxon>Bdelloidea</taxon>
        <taxon>Philodinida</taxon>
        <taxon>Philodinidae</taxon>
        <taxon>Didymodactylos</taxon>
    </lineage>
</organism>
<feature type="region of interest" description="Disordered" evidence="1">
    <location>
        <begin position="1"/>
        <end position="48"/>
    </location>
</feature>
<evidence type="ECO:0000313" key="4">
    <source>
        <dbReference type="Proteomes" id="UP000663829"/>
    </source>
</evidence>
<protein>
    <submittedName>
        <fullName evidence="2">Uncharacterized protein</fullName>
    </submittedName>
</protein>
<proteinExistence type="predicted"/>
<dbReference type="Proteomes" id="UP000663829">
    <property type="component" value="Unassembled WGS sequence"/>
</dbReference>
<dbReference type="Proteomes" id="UP000681722">
    <property type="component" value="Unassembled WGS sequence"/>
</dbReference>
<dbReference type="AlphaFoldDB" id="A0A814U297"/>
<sequence length="162" mass="19198">MSLQKNPIKFKSQNRKSSKSPVAENPRCSTSFRESDHEKCDGQSYEPANTLDKEIDKINYASLSTSYERLHQQQKQLPNVTIKREEKISSTTQIQTTSTRKIILDVEIDDEYLTQQGSYQRRQRRMGKLFTDDEVQYYTEKFAQQREQILENENNKIQFIYE</sequence>
<accession>A0A814U297</accession>
<name>A0A814U297_9BILA</name>
<evidence type="ECO:0000313" key="2">
    <source>
        <dbReference type="EMBL" id="CAF1168936.1"/>
    </source>
</evidence>
<comment type="caution">
    <text evidence="2">The sequence shown here is derived from an EMBL/GenBank/DDBJ whole genome shotgun (WGS) entry which is preliminary data.</text>
</comment>
<dbReference type="EMBL" id="CAJOBC010007448">
    <property type="protein sequence ID" value="CAF3932638.1"/>
    <property type="molecule type" value="Genomic_DNA"/>
</dbReference>
<dbReference type="EMBL" id="CAJNOQ010007449">
    <property type="protein sequence ID" value="CAF1168936.1"/>
    <property type="molecule type" value="Genomic_DNA"/>
</dbReference>
<evidence type="ECO:0000313" key="3">
    <source>
        <dbReference type="EMBL" id="CAF3932638.1"/>
    </source>
</evidence>
<keyword evidence="4" id="KW-1185">Reference proteome</keyword>
<reference evidence="2" key="1">
    <citation type="submission" date="2021-02" db="EMBL/GenBank/DDBJ databases">
        <authorList>
            <person name="Nowell W R."/>
        </authorList>
    </citation>
    <scope>NUCLEOTIDE SEQUENCE</scope>
</reference>
<gene>
    <name evidence="2" type="ORF">GPM918_LOCUS22076</name>
    <name evidence="3" type="ORF">SRO942_LOCUS22072</name>
</gene>